<organism evidence="9 10">
    <name type="scientific">Clathrus columnatus</name>
    <dbReference type="NCBI Taxonomy" id="1419009"/>
    <lineage>
        <taxon>Eukaryota</taxon>
        <taxon>Fungi</taxon>
        <taxon>Dikarya</taxon>
        <taxon>Basidiomycota</taxon>
        <taxon>Agaricomycotina</taxon>
        <taxon>Agaricomycetes</taxon>
        <taxon>Phallomycetidae</taxon>
        <taxon>Phallales</taxon>
        <taxon>Clathraceae</taxon>
        <taxon>Clathrus</taxon>
    </lineage>
</organism>
<dbReference type="Proteomes" id="UP001050691">
    <property type="component" value="Unassembled WGS sequence"/>
</dbReference>
<feature type="transmembrane region" description="Helical" evidence="8">
    <location>
        <begin position="96"/>
        <end position="121"/>
    </location>
</feature>
<evidence type="ECO:0000256" key="7">
    <source>
        <dbReference type="ARBA" id="ARBA00023136"/>
    </source>
</evidence>
<evidence type="ECO:0000313" key="9">
    <source>
        <dbReference type="EMBL" id="GJJ06100.1"/>
    </source>
</evidence>
<evidence type="ECO:0000256" key="2">
    <source>
        <dbReference type="ARBA" id="ARBA00008566"/>
    </source>
</evidence>
<keyword evidence="6 8" id="KW-1133">Transmembrane helix</keyword>
<dbReference type="Gene3D" id="1.50.10.150">
    <property type="entry name" value="Voltage-dependent anion channel"/>
    <property type="match status" value="1"/>
</dbReference>
<dbReference type="GO" id="GO:0000319">
    <property type="term" value="F:sulfite transmembrane transporter activity"/>
    <property type="evidence" value="ECO:0007669"/>
    <property type="project" value="TreeGrafter"/>
</dbReference>
<proteinExistence type="inferred from homology"/>
<evidence type="ECO:0000256" key="5">
    <source>
        <dbReference type="ARBA" id="ARBA00022692"/>
    </source>
</evidence>
<evidence type="ECO:0000313" key="10">
    <source>
        <dbReference type="Proteomes" id="UP001050691"/>
    </source>
</evidence>
<evidence type="ECO:0000256" key="8">
    <source>
        <dbReference type="SAM" id="Phobius"/>
    </source>
</evidence>
<feature type="transmembrane region" description="Helical" evidence="8">
    <location>
        <begin position="32"/>
        <end position="54"/>
    </location>
</feature>
<dbReference type="InterPro" id="IPR051629">
    <property type="entry name" value="Sulfite_efflux_TDT"/>
</dbReference>
<dbReference type="PANTHER" id="PTHR31686">
    <property type="match status" value="1"/>
</dbReference>
<gene>
    <name evidence="9" type="ORF">Clacol_000289</name>
</gene>
<keyword evidence="10" id="KW-1185">Reference proteome</keyword>
<feature type="transmembrane region" description="Helical" evidence="8">
    <location>
        <begin position="66"/>
        <end position="84"/>
    </location>
</feature>
<protein>
    <submittedName>
        <fullName evidence="9">Uncharacterized protein</fullName>
    </submittedName>
</protein>
<reference evidence="9" key="1">
    <citation type="submission" date="2021-10" db="EMBL/GenBank/DDBJ databases">
        <title>De novo Genome Assembly of Clathrus columnatus (Basidiomycota, Fungi) Using Illumina and Nanopore Sequence Data.</title>
        <authorList>
            <person name="Ogiso-Tanaka E."/>
            <person name="Itagaki H."/>
            <person name="Hosoya T."/>
            <person name="Hosaka K."/>
        </authorList>
    </citation>
    <scope>NUCLEOTIDE SEQUENCE</scope>
    <source>
        <strain evidence="9">MO-923</strain>
    </source>
</reference>
<comment type="subcellular location">
    <subcellularLocation>
        <location evidence="1">Cell membrane</location>
        <topology evidence="1">Multi-pass membrane protein</topology>
    </subcellularLocation>
</comment>
<comment type="caution">
    <text evidence="9">The sequence shown here is derived from an EMBL/GenBank/DDBJ whole genome shotgun (WGS) entry which is preliminary data.</text>
</comment>
<keyword evidence="4" id="KW-1003">Cell membrane</keyword>
<evidence type="ECO:0000256" key="3">
    <source>
        <dbReference type="ARBA" id="ARBA00022448"/>
    </source>
</evidence>
<feature type="transmembrane region" description="Helical" evidence="8">
    <location>
        <begin position="247"/>
        <end position="269"/>
    </location>
</feature>
<dbReference type="InterPro" id="IPR004695">
    <property type="entry name" value="SLAC1/Mae1/Ssu1/TehA"/>
</dbReference>
<keyword evidence="7 8" id="KW-0472">Membrane</keyword>
<evidence type="ECO:0000256" key="4">
    <source>
        <dbReference type="ARBA" id="ARBA00022475"/>
    </source>
</evidence>
<accession>A0AAV5A2I4</accession>
<dbReference type="Pfam" id="PF03595">
    <property type="entry name" value="SLAC1"/>
    <property type="match status" value="1"/>
</dbReference>
<dbReference type="InterPro" id="IPR038665">
    <property type="entry name" value="Voltage-dep_anion_channel_sf"/>
</dbReference>
<dbReference type="GO" id="GO:0005886">
    <property type="term" value="C:plasma membrane"/>
    <property type="evidence" value="ECO:0007669"/>
    <property type="project" value="UniProtKB-SubCell"/>
</dbReference>
<name>A0AAV5A2I4_9AGAM</name>
<dbReference type="EMBL" id="BPWL01000001">
    <property type="protein sequence ID" value="GJJ06100.1"/>
    <property type="molecule type" value="Genomic_DNA"/>
</dbReference>
<keyword evidence="5 8" id="KW-0812">Transmembrane</keyword>
<keyword evidence="3" id="KW-0813">Transport</keyword>
<evidence type="ECO:0000256" key="6">
    <source>
        <dbReference type="ARBA" id="ARBA00022989"/>
    </source>
</evidence>
<sequence>MAGATIISVSLTVIHQYWDFGDARYLYVLWGLWWLDSILSFICAFGLVYIMSAYHSVPISSLTPRWLLPVMTLIVASTTGQQLANALIPISTRNSFITISVSLLMLSVGLILVFMILTLWIRRLLFDGGLPDAMAVPSAFLPLGPCGQSGFSLLLAGLNFNAILPTGSGAVFGDPLMGRILNGICFSFAFTFWSLELWWLLSAIVTLLHFKIRKIQIPFNLSTWSLVFPNVRKTRFSLYLSDSIDTIVLKILGAIQIIIVIIIWVALAIQTLVHIIDGSIFQPADGPLPTHKELIKTSSIEQCETEGSLTRV</sequence>
<feature type="transmembrane region" description="Helical" evidence="8">
    <location>
        <begin position="180"/>
        <end position="208"/>
    </location>
</feature>
<dbReference type="PANTHER" id="PTHR31686:SF1">
    <property type="entry name" value="SULFITE EFFLUX PUMP SSU1"/>
    <property type="match status" value="1"/>
</dbReference>
<dbReference type="AlphaFoldDB" id="A0AAV5A2I4"/>
<comment type="similarity">
    <text evidence="2">Belongs to the tellurite-resistance/dicarboxylate transporter (TDT) family.</text>
</comment>
<evidence type="ECO:0000256" key="1">
    <source>
        <dbReference type="ARBA" id="ARBA00004651"/>
    </source>
</evidence>